<protein>
    <submittedName>
        <fullName evidence="1">Uncharacterized protein</fullName>
    </submittedName>
</protein>
<evidence type="ECO:0000313" key="2">
    <source>
        <dbReference type="Proteomes" id="UP001611415"/>
    </source>
</evidence>
<proteinExistence type="predicted"/>
<name>A0ABW7X173_9NOCA</name>
<organism evidence="1 2">
    <name type="scientific">Nocardia xishanensis</name>
    <dbReference type="NCBI Taxonomy" id="238964"/>
    <lineage>
        <taxon>Bacteria</taxon>
        <taxon>Bacillati</taxon>
        <taxon>Actinomycetota</taxon>
        <taxon>Actinomycetes</taxon>
        <taxon>Mycobacteriales</taxon>
        <taxon>Nocardiaceae</taxon>
        <taxon>Nocardia</taxon>
    </lineage>
</organism>
<dbReference type="EMBL" id="JBIRYO010000009">
    <property type="protein sequence ID" value="MFI2474854.1"/>
    <property type="molecule type" value="Genomic_DNA"/>
</dbReference>
<sequence length="51" mass="5225">MTTVAVPSADDHNACATAPWAYGFSSPLDSDAPDVGIVATIGSSYHRNTEG</sequence>
<reference evidence="1 2" key="1">
    <citation type="submission" date="2024-10" db="EMBL/GenBank/DDBJ databases">
        <title>The Natural Products Discovery Center: Release of the First 8490 Sequenced Strains for Exploring Actinobacteria Biosynthetic Diversity.</title>
        <authorList>
            <person name="Kalkreuter E."/>
            <person name="Kautsar S.A."/>
            <person name="Yang D."/>
            <person name="Bader C.D."/>
            <person name="Teijaro C.N."/>
            <person name="Fluegel L."/>
            <person name="Davis C.M."/>
            <person name="Simpson J.R."/>
            <person name="Lauterbach L."/>
            <person name="Steele A.D."/>
            <person name="Gui C."/>
            <person name="Meng S."/>
            <person name="Li G."/>
            <person name="Viehrig K."/>
            <person name="Ye F."/>
            <person name="Su P."/>
            <person name="Kiefer A.F."/>
            <person name="Nichols A."/>
            <person name="Cepeda A.J."/>
            <person name="Yan W."/>
            <person name="Fan B."/>
            <person name="Jiang Y."/>
            <person name="Adhikari A."/>
            <person name="Zheng C.-J."/>
            <person name="Schuster L."/>
            <person name="Cowan T.M."/>
            <person name="Smanski M.J."/>
            <person name="Chevrette M.G."/>
            <person name="De Carvalho L.P.S."/>
            <person name="Shen B."/>
        </authorList>
    </citation>
    <scope>NUCLEOTIDE SEQUENCE [LARGE SCALE GENOMIC DNA]</scope>
    <source>
        <strain evidence="1 2">NPDC019275</strain>
    </source>
</reference>
<comment type="caution">
    <text evidence="1">The sequence shown here is derived from an EMBL/GenBank/DDBJ whole genome shotgun (WGS) entry which is preliminary data.</text>
</comment>
<dbReference type="Proteomes" id="UP001611415">
    <property type="component" value="Unassembled WGS sequence"/>
</dbReference>
<keyword evidence="2" id="KW-1185">Reference proteome</keyword>
<dbReference type="RefSeq" id="WP_397092870.1">
    <property type="nucleotide sequence ID" value="NZ_JBIRYO010000009.1"/>
</dbReference>
<gene>
    <name evidence="1" type="ORF">ACH49W_15875</name>
</gene>
<accession>A0ABW7X173</accession>
<evidence type="ECO:0000313" key="1">
    <source>
        <dbReference type="EMBL" id="MFI2474854.1"/>
    </source>
</evidence>